<dbReference type="InterPro" id="IPR052710">
    <property type="entry name" value="CAAX_protease"/>
</dbReference>
<evidence type="ECO:0000313" key="5">
    <source>
        <dbReference type="Proteomes" id="UP000095256"/>
    </source>
</evidence>
<comment type="similarity">
    <text evidence="1">Belongs to the UPF0177 family.</text>
</comment>
<dbReference type="EMBL" id="MIEK01000078">
    <property type="protein sequence ID" value="OEH80833.1"/>
    <property type="molecule type" value="Genomic_DNA"/>
</dbReference>
<gene>
    <name evidence="4" type="ORF">BCR26_06270</name>
</gene>
<name>A0A1E5KSK3_9ENTE</name>
<reference evidence="4 5" key="1">
    <citation type="submission" date="2016-09" db="EMBL/GenBank/DDBJ databases">
        <authorList>
            <person name="Capua I."/>
            <person name="De Benedictis P."/>
            <person name="Joannis T."/>
            <person name="Lombin L.H."/>
            <person name="Cattoli G."/>
        </authorList>
    </citation>
    <scope>NUCLEOTIDE SEQUENCE [LARGE SCALE GENOMIC DNA]</scope>
    <source>
        <strain evidence="4 5">LMG 25899</strain>
    </source>
</reference>
<dbReference type="GO" id="GO:0004175">
    <property type="term" value="F:endopeptidase activity"/>
    <property type="evidence" value="ECO:0007669"/>
    <property type="project" value="UniProtKB-ARBA"/>
</dbReference>
<evidence type="ECO:0000256" key="1">
    <source>
        <dbReference type="ARBA" id="ARBA00009067"/>
    </source>
</evidence>
<dbReference type="InterPro" id="IPR003675">
    <property type="entry name" value="Rce1/LyrA-like_dom"/>
</dbReference>
<keyword evidence="2" id="KW-0812">Transmembrane</keyword>
<dbReference type="PANTHER" id="PTHR36435:SF1">
    <property type="entry name" value="CAAX AMINO TERMINAL PROTEASE FAMILY PROTEIN"/>
    <property type="match status" value="1"/>
</dbReference>
<protein>
    <recommendedName>
        <fullName evidence="3">CAAX prenyl protease 2/Lysostaphin resistance protein A-like domain-containing protein</fullName>
    </recommendedName>
</protein>
<organism evidence="4 5">
    <name type="scientific">Enterococcus rivorum</name>
    <dbReference type="NCBI Taxonomy" id="762845"/>
    <lineage>
        <taxon>Bacteria</taxon>
        <taxon>Bacillati</taxon>
        <taxon>Bacillota</taxon>
        <taxon>Bacilli</taxon>
        <taxon>Lactobacillales</taxon>
        <taxon>Enterococcaceae</taxon>
        <taxon>Enterococcus</taxon>
    </lineage>
</organism>
<dbReference type="STRING" id="762845.BCR26_06270"/>
<keyword evidence="2" id="KW-1133">Transmembrane helix</keyword>
<keyword evidence="5" id="KW-1185">Reference proteome</keyword>
<sequence>MLEKTSTSSNDASLKTTFQGVPLWIILLTVAVLPGIIEEIIFRAGIMHTLFSKHDSIGVIINSVLFGALHMPATLLEFAIYFLMGLVFSVIFLKSKQLEISILVHISNNLLATIGMF</sequence>
<evidence type="ECO:0000259" key="3">
    <source>
        <dbReference type="Pfam" id="PF02517"/>
    </source>
</evidence>
<comment type="caution">
    <text evidence="4">The sequence shown here is derived from an EMBL/GenBank/DDBJ whole genome shotgun (WGS) entry which is preliminary data.</text>
</comment>
<dbReference type="GO" id="GO:0080120">
    <property type="term" value="P:CAAX-box protein maturation"/>
    <property type="evidence" value="ECO:0007669"/>
    <property type="project" value="UniProtKB-ARBA"/>
</dbReference>
<evidence type="ECO:0000313" key="4">
    <source>
        <dbReference type="EMBL" id="OEH80833.1"/>
    </source>
</evidence>
<proteinExistence type="inferred from homology"/>
<keyword evidence="2" id="KW-0472">Membrane</keyword>
<accession>A0A1E5KSK3</accession>
<dbReference type="AlphaFoldDB" id="A0A1E5KSK3"/>
<dbReference type="RefSeq" id="WP_069700119.1">
    <property type="nucleotide sequence ID" value="NZ_JAGGMA010000006.1"/>
</dbReference>
<feature type="transmembrane region" description="Helical" evidence="2">
    <location>
        <begin position="20"/>
        <end position="42"/>
    </location>
</feature>
<feature type="transmembrane region" description="Helical" evidence="2">
    <location>
        <begin position="78"/>
        <end position="95"/>
    </location>
</feature>
<feature type="domain" description="CAAX prenyl protease 2/Lysostaphin resistance protein A-like" evidence="3">
    <location>
        <begin position="23"/>
        <end position="111"/>
    </location>
</feature>
<dbReference type="Proteomes" id="UP000095256">
    <property type="component" value="Unassembled WGS sequence"/>
</dbReference>
<dbReference type="Pfam" id="PF02517">
    <property type="entry name" value="Rce1-like"/>
    <property type="match status" value="1"/>
</dbReference>
<dbReference type="PANTHER" id="PTHR36435">
    <property type="entry name" value="SLR1288 PROTEIN"/>
    <property type="match status" value="1"/>
</dbReference>
<evidence type="ECO:0000256" key="2">
    <source>
        <dbReference type="SAM" id="Phobius"/>
    </source>
</evidence>